<evidence type="ECO:0000256" key="2">
    <source>
        <dbReference type="SAM" id="Phobius"/>
    </source>
</evidence>
<dbReference type="EMBL" id="VIWT01000001">
    <property type="protein sequence ID" value="TWF98119.1"/>
    <property type="molecule type" value="Genomic_DNA"/>
</dbReference>
<evidence type="ECO:0000259" key="3">
    <source>
        <dbReference type="Pfam" id="PF13828"/>
    </source>
</evidence>
<sequence length="373" mass="38723">MQEQQLGDEVQAAPEPDPEPAAVPESQSVAVPEPAHVPEPEPAPAAPGLDGFAVAALVCAVTVVLWPLALAFGAVARVRIRRRGGRGGALAVSGLLLSLLGVLTTVGLGLAQVLPAHPIALDAGPVFSLHAGDCFDRDGGRVRTRPCTTPHEGEMVGTTELTGDSFPTESQVHDQATPQCQGLAQDYAMDHWLLPAKLSVDFFYPSRAEWEGGRRTATCVLMDQGGGLTGPLRRDRSTLSADQYRYLRAMDAIDLESGRRPAGPVAGDPVGYREWAGTFAEVLRAQTGALRSGDWGAAVRGAAGAQADELDLRAAALERAAAAPGPDELAAAVAESDLHKAQDRQLAVRQLLRLATVHGQGGAAGGGGASQSV</sequence>
<feature type="transmembrane region" description="Helical" evidence="2">
    <location>
        <begin position="52"/>
        <end position="76"/>
    </location>
</feature>
<feature type="compositionally biased region" description="Low complexity" evidence="1">
    <location>
        <begin position="8"/>
        <end position="34"/>
    </location>
</feature>
<feature type="domain" description="DUF4190" evidence="3">
    <location>
        <begin position="53"/>
        <end position="106"/>
    </location>
</feature>
<keyword evidence="6" id="KW-1185">Reference proteome</keyword>
<protein>
    <submittedName>
        <fullName evidence="5">Uncharacterized protein DUF4190</fullName>
    </submittedName>
</protein>
<dbReference type="InterPro" id="IPR025241">
    <property type="entry name" value="DUF4190"/>
</dbReference>
<evidence type="ECO:0000256" key="1">
    <source>
        <dbReference type="SAM" id="MobiDB-lite"/>
    </source>
</evidence>
<evidence type="ECO:0000313" key="6">
    <source>
        <dbReference type="Proteomes" id="UP000317940"/>
    </source>
</evidence>
<dbReference type="OrthoDB" id="3628931at2"/>
<keyword evidence="2" id="KW-0472">Membrane</keyword>
<dbReference type="Proteomes" id="UP000317940">
    <property type="component" value="Unassembled WGS sequence"/>
</dbReference>
<dbReference type="AlphaFoldDB" id="A0A561UFH0"/>
<accession>A0A561UFH0</accession>
<organism evidence="5 6">
    <name type="scientific">Kitasatospora viridis</name>
    <dbReference type="NCBI Taxonomy" id="281105"/>
    <lineage>
        <taxon>Bacteria</taxon>
        <taxon>Bacillati</taxon>
        <taxon>Actinomycetota</taxon>
        <taxon>Actinomycetes</taxon>
        <taxon>Kitasatosporales</taxon>
        <taxon>Streptomycetaceae</taxon>
        <taxon>Kitasatospora</taxon>
    </lineage>
</organism>
<feature type="transmembrane region" description="Helical" evidence="2">
    <location>
        <begin position="88"/>
        <end position="111"/>
    </location>
</feature>
<dbReference type="RefSeq" id="WP_145904595.1">
    <property type="nucleotide sequence ID" value="NZ_BAAAMZ010000018.1"/>
</dbReference>
<evidence type="ECO:0000313" key="5">
    <source>
        <dbReference type="EMBL" id="TWF98119.1"/>
    </source>
</evidence>
<evidence type="ECO:0000259" key="4">
    <source>
        <dbReference type="Pfam" id="PF13845"/>
    </source>
</evidence>
<keyword evidence="2" id="KW-0812">Transmembrane</keyword>
<dbReference type="Pfam" id="PF13845">
    <property type="entry name" value="Septum_form"/>
    <property type="match status" value="1"/>
</dbReference>
<comment type="caution">
    <text evidence="5">The sequence shown here is derived from an EMBL/GenBank/DDBJ whole genome shotgun (WGS) entry which is preliminary data.</text>
</comment>
<reference evidence="5 6" key="1">
    <citation type="submission" date="2019-06" db="EMBL/GenBank/DDBJ databases">
        <title>Sequencing the genomes of 1000 actinobacteria strains.</title>
        <authorList>
            <person name="Klenk H.-P."/>
        </authorList>
    </citation>
    <scope>NUCLEOTIDE SEQUENCE [LARGE SCALE GENOMIC DNA]</scope>
    <source>
        <strain evidence="5 6">DSM 44826</strain>
    </source>
</reference>
<feature type="domain" description="Septum formation-related" evidence="4">
    <location>
        <begin position="131"/>
        <end position="252"/>
    </location>
</feature>
<feature type="region of interest" description="Disordered" evidence="1">
    <location>
        <begin position="1"/>
        <end position="43"/>
    </location>
</feature>
<keyword evidence="2" id="KW-1133">Transmembrane helix</keyword>
<gene>
    <name evidence="5" type="ORF">FHX73_111922</name>
</gene>
<name>A0A561UFH0_9ACTN</name>
<dbReference type="InterPro" id="IPR026004">
    <property type="entry name" value="Septum_form"/>
</dbReference>
<dbReference type="Pfam" id="PF13828">
    <property type="entry name" value="DUF4190"/>
    <property type="match status" value="1"/>
</dbReference>
<proteinExistence type="predicted"/>